<accession>A0A1V9XL79</accession>
<dbReference type="STRING" id="418985.A0A1V9XL79"/>
<dbReference type="FunFam" id="1.10.238.10:FF:000112">
    <property type="entry name" value="EF-hand domain family, member D2"/>
    <property type="match status" value="1"/>
</dbReference>
<feature type="region of interest" description="Disordered" evidence="4">
    <location>
        <begin position="142"/>
        <end position="233"/>
    </location>
</feature>
<evidence type="ECO:0000259" key="5">
    <source>
        <dbReference type="PROSITE" id="PS50222"/>
    </source>
</evidence>
<dbReference type="InterPro" id="IPR040365">
    <property type="entry name" value="EFHD1/2"/>
</dbReference>
<feature type="compositionally biased region" description="Basic and acidic residues" evidence="4">
    <location>
        <begin position="179"/>
        <end position="220"/>
    </location>
</feature>
<evidence type="ECO:0000313" key="7">
    <source>
        <dbReference type="Proteomes" id="UP000192247"/>
    </source>
</evidence>
<dbReference type="SUPFAM" id="SSF47473">
    <property type="entry name" value="EF-hand"/>
    <property type="match status" value="1"/>
</dbReference>
<comment type="caution">
    <text evidence="6">The sequence shown here is derived from an EMBL/GenBank/DDBJ whole genome shotgun (WGS) entry which is preliminary data.</text>
</comment>
<dbReference type="InterPro" id="IPR002048">
    <property type="entry name" value="EF_hand_dom"/>
</dbReference>
<dbReference type="Proteomes" id="UP000192247">
    <property type="component" value="Unassembled WGS sequence"/>
</dbReference>
<protein>
    <submittedName>
        <fullName evidence="6">EF-hand domain-containing protein</fullName>
    </submittedName>
</protein>
<keyword evidence="1" id="KW-0479">Metal-binding</keyword>
<dbReference type="PROSITE" id="PS50222">
    <property type="entry name" value="EF_HAND_2"/>
    <property type="match status" value="2"/>
</dbReference>
<dbReference type="OrthoDB" id="6572480at2759"/>
<dbReference type="CDD" id="cd00051">
    <property type="entry name" value="EFh"/>
    <property type="match status" value="1"/>
</dbReference>
<dbReference type="Gene3D" id="1.10.238.10">
    <property type="entry name" value="EF-hand"/>
    <property type="match status" value="1"/>
</dbReference>
<dbReference type="Pfam" id="PF21008">
    <property type="entry name" value="AIF-1"/>
    <property type="match status" value="1"/>
</dbReference>
<organism evidence="6 7">
    <name type="scientific">Tropilaelaps mercedesae</name>
    <dbReference type="NCBI Taxonomy" id="418985"/>
    <lineage>
        <taxon>Eukaryota</taxon>
        <taxon>Metazoa</taxon>
        <taxon>Ecdysozoa</taxon>
        <taxon>Arthropoda</taxon>
        <taxon>Chelicerata</taxon>
        <taxon>Arachnida</taxon>
        <taxon>Acari</taxon>
        <taxon>Parasitiformes</taxon>
        <taxon>Mesostigmata</taxon>
        <taxon>Gamasina</taxon>
        <taxon>Dermanyssoidea</taxon>
        <taxon>Laelapidae</taxon>
        <taxon>Tropilaelaps</taxon>
    </lineage>
</organism>
<dbReference type="AlphaFoldDB" id="A0A1V9XL79"/>
<feature type="domain" description="EF-hand" evidence="5">
    <location>
        <begin position="59"/>
        <end position="94"/>
    </location>
</feature>
<reference evidence="6 7" key="1">
    <citation type="journal article" date="2017" name="Gigascience">
        <title>Draft genome of the honey bee ectoparasitic mite, Tropilaelaps mercedesae, is shaped by the parasitic life history.</title>
        <authorList>
            <person name="Dong X."/>
            <person name="Armstrong S.D."/>
            <person name="Xia D."/>
            <person name="Makepeace B.L."/>
            <person name="Darby A.C."/>
            <person name="Kadowaki T."/>
        </authorList>
    </citation>
    <scope>NUCLEOTIDE SEQUENCE [LARGE SCALE GENOMIC DNA]</scope>
    <source>
        <strain evidence="6">Wuxi-XJTLU</strain>
    </source>
</reference>
<keyword evidence="2" id="KW-0677">Repeat</keyword>
<keyword evidence="7" id="KW-1185">Reference proteome</keyword>
<dbReference type="FunCoup" id="A0A1V9XL79">
    <property type="interactions" value="77"/>
</dbReference>
<feature type="domain" description="EF-hand" evidence="5">
    <location>
        <begin position="23"/>
        <end position="58"/>
    </location>
</feature>
<evidence type="ECO:0000256" key="1">
    <source>
        <dbReference type="ARBA" id="ARBA00022723"/>
    </source>
</evidence>
<dbReference type="InterPro" id="IPR018247">
    <property type="entry name" value="EF_Hand_1_Ca_BS"/>
</dbReference>
<dbReference type="GO" id="GO:0005509">
    <property type="term" value="F:calcium ion binding"/>
    <property type="evidence" value="ECO:0007669"/>
    <property type="project" value="InterPro"/>
</dbReference>
<evidence type="ECO:0000256" key="4">
    <source>
        <dbReference type="SAM" id="MobiDB-lite"/>
    </source>
</evidence>
<dbReference type="PROSITE" id="PS00018">
    <property type="entry name" value="EF_HAND_1"/>
    <property type="match status" value="1"/>
</dbReference>
<dbReference type="InParanoid" id="A0A1V9XL79"/>
<dbReference type="PANTHER" id="PTHR13025:SF6">
    <property type="entry name" value="EF-HAND DOMAIN-CONTAINING PROTEIN-RELATED"/>
    <property type="match status" value="1"/>
</dbReference>
<gene>
    <name evidence="6" type="ORF">BIW11_00999</name>
</gene>
<evidence type="ECO:0000313" key="6">
    <source>
        <dbReference type="EMBL" id="OQR74239.1"/>
    </source>
</evidence>
<sequence>MTKPHHELKILQDFNPFEEFAPEEIDKYKAQFDKFDVNGDHVLDFMELKRMMEILGAPQTHVQLKDMIKEIDEDFDGSINFTEFLLIFKKARDGELSCDGGLITLARMAFIDVSQTGVSGAKDFFEAKVKVLTDSNLARRASNANSVSTCSNNSKSLGPAINSNTKASTKGGNNNNQKNRSDTKSDKQTEKAADPNERAGEDDAEPVEAKEQPSAKKATDVECASSKAQDEAE</sequence>
<keyword evidence="3" id="KW-0106">Calcium</keyword>
<dbReference type="PANTHER" id="PTHR13025">
    <property type="entry name" value="EF-HAND DOMAIN-CONTAINING PROTEIN D"/>
    <property type="match status" value="1"/>
</dbReference>
<dbReference type="InterPro" id="IPR011992">
    <property type="entry name" value="EF-hand-dom_pair"/>
</dbReference>
<evidence type="ECO:0000256" key="2">
    <source>
        <dbReference type="ARBA" id="ARBA00022737"/>
    </source>
</evidence>
<proteinExistence type="predicted"/>
<name>A0A1V9XL79_9ACAR</name>
<dbReference type="SMART" id="SM00054">
    <property type="entry name" value="EFh"/>
    <property type="match status" value="2"/>
</dbReference>
<dbReference type="InterPro" id="IPR049025">
    <property type="entry name" value="AIF-1_EF_pair"/>
</dbReference>
<evidence type="ECO:0000256" key="3">
    <source>
        <dbReference type="ARBA" id="ARBA00022837"/>
    </source>
</evidence>
<feature type="compositionally biased region" description="Polar residues" evidence="4">
    <location>
        <begin position="142"/>
        <end position="178"/>
    </location>
</feature>
<dbReference type="EMBL" id="MNPL01008436">
    <property type="protein sequence ID" value="OQR74239.1"/>
    <property type="molecule type" value="Genomic_DNA"/>
</dbReference>